<reference evidence="2 3" key="1">
    <citation type="submission" date="2018-06" db="EMBL/GenBank/DDBJ databases">
        <authorList>
            <consortium name="Pathogen Informatics"/>
            <person name="Doyle S."/>
        </authorList>
    </citation>
    <scope>NUCLEOTIDE SEQUENCE [LARGE SCALE GENOMIC DNA]</scope>
    <source>
        <strain evidence="2 3">NCTC9617</strain>
    </source>
</reference>
<dbReference type="SUPFAM" id="SSF55961">
    <property type="entry name" value="Bet v1-like"/>
    <property type="match status" value="1"/>
</dbReference>
<organism evidence="2 3">
    <name type="scientific">Klebsiella pneumoniae</name>
    <dbReference type="NCBI Taxonomy" id="573"/>
    <lineage>
        <taxon>Bacteria</taxon>
        <taxon>Pseudomonadati</taxon>
        <taxon>Pseudomonadota</taxon>
        <taxon>Gammaproteobacteria</taxon>
        <taxon>Enterobacterales</taxon>
        <taxon>Enterobacteriaceae</taxon>
        <taxon>Klebsiella/Raoultella group</taxon>
        <taxon>Klebsiella</taxon>
        <taxon>Klebsiella pneumoniae complex</taxon>
    </lineage>
</organism>
<dbReference type="InterPro" id="IPR015879">
    <property type="entry name" value="Ring_hydroxy_dOase_asu_C_dom"/>
</dbReference>
<evidence type="ECO:0000259" key="1">
    <source>
        <dbReference type="Pfam" id="PF00848"/>
    </source>
</evidence>
<evidence type="ECO:0000313" key="3">
    <source>
        <dbReference type="Proteomes" id="UP000255167"/>
    </source>
</evidence>
<keyword evidence="2" id="KW-0560">Oxidoreductase</keyword>
<dbReference type="EMBL" id="UGNC01000004">
    <property type="protein sequence ID" value="STW39463.1"/>
    <property type="molecule type" value="Genomic_DNA"/>
</dbReference>
<dbReference type="GO" id="GO:0051537">
    <property type="term" value="F:2 iron, 2 sulfur cluster binding"/>
    <property type="evidence" value="ECO:0007669"/>
    <property type="project" value="InterPro"/>
</dbReference>
<dbReference type="GO" id="GO:0018626">
    <property type="term" value="F:2-halobenzoate 1,2-dioxygenase activity"/>
    <property type="evidence" value="ECO:0007669"/>
    <property type="project" value="UniProtKB-EC"/>
</dbReference>
<evidence type="ECO:0000313" key="2">
    <source>
        <dbReference type="EMBL" id="STW39463.1"/>
    </source>
</evidence>
<dbReference type="Pfam" id="PF00848">
    <property type="entry name" value="Ring_hydroxyl_A"/>
    <property type="match status" value="1"/>
</dbReference>
<dbReference type="EC" id="1.14.12.13" evidence="2"/>
<keyword evidence="2" id="KW-0223">Dioxygenase</keyword>
<dbReference type="Gene3D" id="3.90.380.10">
    <property type="entry name" value="Naphthalene 1,2-dioxygenase Alpha Subunit, Chain A, domain 1"/>
    <property type="match status" value="1"/>
</dbReference>
<sequence>MQPLEAYLGETCKIIDLIVDQAPEGLEVLKGSSSYVYEGNWKLGAENGADGYHVSVVHWNYASTMSRRNYEAEGDARGGCQRLVKKPRRRLWI</sequence>
<dbReference type="Proteomes" id="UP000255167">
    <property type="component" value="Unassembled WGS sequence"/>
</dbReference>
<proteinExistence type="predicted"/>
<protein>
    <submittedName>
        <fullName evidence="2">3-phenylpropionate dioxygenase subunit alpha</fullName>
        <ecNumber evidence="2">1.14.12.13</ecNumber>
    </submittedName>
</protein>
<gene>
    <name evidence="2" type="primary">cbdA_3</name>
    <name evidence="2" type="ORF">NCTC9617_00987</name>
</gene>
<accession>A0A378F5W6</accession>
<dbReference type="GO" id="GO:0005506">
    <property type="term" value="F:iron ion binding"/>
    <property type="evidence" value="ECO:0007669"/>
    <property type="project" value="InterPro"/>
</dbReference>
<name>A0A378F5W6_KLEPN</name>
<dbReference type="AlphaFoldDB" id="A0A378F5W6"/>
<feature type="domain" description="Aromatic-ring-hydroxylating dioxygenase alpha subunit C-terminal" evidence="1">
    <location>
        <begin position="32"/>
        <end position="77"/>
    </location>
</feature>